<accession>A0A8G0LMI1</accession>
<organism evidence="2 3">
    <name type="scientific">Trichoderma simmonsii</name>
    <dbReference type="NCBI Taxonomy" id="1491479"/>
    <lineage>
        <taxon>Eukaryota</taxon>
        <taxon>Fungi</taxon>
        <taxon>Dikarya</taxon>
        <taxon>Ascomycota</taxon>
        <taxon>Pezizomycotina</taxon>
        <taxon>Sordariomycetes</taxon>
        <taxon>Hypocreomycetidae</taxon>
        <taxon>Hypocreales</taxon>
        <taxon>Hypocreaceae</taxon>
        <taxon>Trichoderma</taxon>
    </lineage>
</organism>
<dbReference type="Proteomes" id="UP000826661">
    <property type="component" value="Chromosome VII"/>
</dbReference>
<feature type="region of interest" description="Disordered" evidence="1">
    <location>
        <begin position="14"/>
        <end position="51"/>
    </location>
</feature>
<protein>
    <submittedName>
        <fullName evidence="2">Uncharacterized protein</fullName>
    </submittedName>
</protein>
<keyword evidence="3" id="KW-1185">Reference proteome</keyword>
<dbReference type="AlphaFoldDB" id="A0A8G0LMI1"/>
<evidence type="ECO:0000313" key="2">
    <source>
        <dbReference type="EMBL" id="QYT05038.1"/>
    </source>
</evidence>
<proteinExistence type="predicted"/>
<reference evidence="2 3" key="1">
    <citation type="journal article" date="2021" name="BMC Genomics">
        <title>Telomere-to-telomere genome assembly of asparaginase-producing Trichoderma simmonsii.</title>
        <authorList>
            <person name="Chung D."/>
            <person name="Kwon Y.M."/>
            <person name="Yang Y."/>
        </authorList>
    </citation>
    <scope>NUCLEOTIDE SEQUENCE [LARGE SCALE GENOMIC DNA]</scope>
    <source>
        <strain evidence="2 3">GH-Sj1</strain>
    </source>
</reference>
<evidence type="ECO:0000313" key="3">
    <source>
        <dbReference type="Proteomes" id="UP000826661"/>
    </source>
</evidence>
<sequence length="134" mass="14745">MATRTVAVTMAVRPSRSFHRDPSTEIPPPPVYHNGDGEELATPDETPSGDVEGVIDGLGTIGGSELHEAGFFVPRAIVQHHLLSNLLWSRVCSSSVLLFQHTAQLHHLFHCPALLLYQRCRLAISWYVFSASSE</sequence>
<gene>
    <name evidence="2" type="ORF">H0G86_011933</name>
</gene>
<evidence type="ECO:0000256" key="1">
    <source>
        <dbReference type="SAM" id="MobiDB-lite"/>
    </source>
</evidence>
<name>A0A8G0LMI1_9HYPO</name>
<dbReference type="EMBL" id="CP075870">
    <property type="protein sequence ID" value="QYT05038.1"/>
    <property type="molecule type" value="Genomic_DNA"/>
</dbReference>